<evidence type="ECO:0000313" key="2">
    <source>
        <dbReference type="EMBL" id="GAG00001.1"/>
    </source>
</evidence>
<comment type="caution">
    <text evidence="2">The sequence shown here is derived from an EMBL/GenBank/DDBJ whole genome shotgun (WGS) entry which is preliminary data.</text>
</comment>
<sequence length="71" mass="7481">MVKKLTKDIASFGGAGMFMGTLSVVGGKAGIDTGIQHVSPMMPMIGTTMMAGHAARLATKNIKKIKKELKF</sequence>
<feature type="transmembrane region" description="Helical" evidence="1">
    <location>
        <begin position="12"/>
        <end position="31"/>
    </location>
</feature>
<proteinExistence type="predicted"/>
<name>X0VHK5_9ZZZZ</name>
<reference evidence="2" key="1">
    <citation type="journal article" date="2014" name="Front. Microbiol.">
        <title>High frequency of phylogenetically diverse reductive dehalogenase-homologous genes in deep subseafloor sedimentary metagenomes.</title>
        <authorList>
            <person name="Kawai M."/>
            <person name="Futagami T."/>
            <person name="Toyoda A."/>
            <person name="Takaki Y."/>
            <person name="Nishi S."/>
            <person name="Hori S."/>
            <person name="Arai W."/>
            <person name="Tsubouchi T."/>
            <person name="Morono Y."/>
            <person name="Uchiyama I."/>
            <person name="Ito T."/>
            <person name="Fujiyama A."/>
            <person name="Inagaki F."/>
            <person name="Takami H."/>
        </authorList>
    </citation>
    <scope>NUCLEOTIDE SEQUENCE</scope>
    <source>
        <strain evidence="2">Expedition CK06-06</strain>
    </source>
</reference>
<dbReference type="EMBL" id="BARS01026294">
    <property type="protein sequence ID" value="GAG00001.1"/>
    <property type="molecule type" value="Genomic_DNA"/>
</dbReference>
<keyword evidence="1" id="KW-0472">Membrane</keyword>
<keyword evidence="1" id="KW-0812">Transmembrane</keyword>
<organism evidence="2">
    <name type="scientific">marine sediment metagenome</name>
    <dbReference type="NCBI Taxonomy" id="412755"/>
    <lineage>
        <taxon>unclassified sequences</taxon>
        <taxon>metagenomes</taxon>
        <taxon>ecological metagenomes</taxon>
    </lineage>
</organism>
<dbReference type="AlphaFoldDB" id="X0VHK5"/>
<gene>
    <name evidence="2" type="ORF">S01H1_41450</name>
</gene>
<feature type="transmembrane region" description="Helical" evidence="1">
    <location>
        <begin position="37"/>
        <end position="58"/>
    </location>
</feature>
<keyword evidence="1" id="KW-1133">Transmembrane helix</keyword>
<evidence type="ECO:0000256" key="1">
    <source>
        <dbReference type="SAM" id="Phobius"/>
    </source>
</evidence>
<accession>X0VHK5</accession>
<protein>
    <submittedName>
        <fullName evidence="2">Uncharacterized protein</fullName>
    </submittedName>
</protein>